<dbReference type="PANTHER" id="PTHR30199:SF0">
    <property type="entry name" value="INNER MEMBRANE PROTEIN YDCO"/>
    <property type="match status" value="1"/>
</dbReference>
<dbReference type="Proteomes" id="UP001235344">
    <property type="component" value="Chromosome"/>
</dbReference>
<evidence type="ECO:0000256" key="1">
    <source>
        <dbReference type="SAM" id="MobiDB-lite"/>
    </source>
</evidence>
<feature type="transmembrane region" description="Helical" evidence="2">
    <location>
        <begin position="86"/>
        <end position="104"/>
    </location>
</feature>
<feature type="transmembrane region" description="Helical" evidence="2">
    <location>
        <begin position="110"/>
        <end position="129"/>
    </location>
</feature>
<keyword evidence="2" id="KW-0472">Membrane</keyword>
<evidence type="ECO:0000313" key="3">
    <source>
        <dbReference type="EMBL" id="WLI73985.1"/>
    </source>
</evidence>
<accession>A0ABY9H668</accession>
<keyword evidence="2" id="KW-1133">Transmembrane helix</keyword>
<feature type="region of interest" description="Disordered" evidence="1">
    <location>
        <begin position="406"/>
        <end position="427"/>
    </location>
</feature>
<feature type="transmembrane region" description="Helical" evidence="2">
    <location>
        <begin position="221"/>
        <end position="241"/>
    </location>
</feature>
<organism evidence="3 4">
    <name type="scientific">Halomonas alkalicola</name>
    <dbReference type="NCBI Taxonomy" id="1930622"/>
    <lineage>
        <taxon>Bacteria</taxon>
        <taxon>Pseudomonadati</taxon>
        <taxon>Pseudomonadota</taxon>
        <taxon>Gammaproteobacteria</taxon>
        <taxon>Oceanospirillales</taxon>
        <taxon>Halomonadaceae</taxon>
        <taxon>Halomonas</taxon>
    </lineage>
</organism>
<evidence type="ECO:0000313" key="4">
    <source>
        <dbReference type="Proteomes" id="UP001235344"/>
    </source>
</evidence>
<sequence>MIEYRDTPVTRDAPTRSVWRDFSASTLVTGLVAVLVGYGSSAVIIFQAAEAAGASDAQIGSWLWALGIGMGLTSLGLSLRYRMPILTAWSTPGAALLATSLPGVPMEQAIGAFLFSAALITLCGVTGLFGALVKRIPPALAAALLAGVLLRFGIELFATLANAWLLPLAMLASYVLGRRFAPRYAIVLVLLVGVSLTAMQGELSLAGVSLAPTLPVFTAPAFSLATLVGVGIPLFVVTMATQNLPGITVLRAAGYRPPTSPLIGWTGAATLGLAPFGGFALNLAAISAAVCMGREAHEDPSRRYTAGVAAGVGYLVLGVFGATVTALFAALPGALIAALAGLALLGTIGNGLAAAMADERQRDAALVTFLFTASGVTLLGIGAAFWGLVAGMAVLWLGAGRRPAERPLTQERATQEKVTQDKQATIG</sequence>
<feature type="compositionally biased region" description="Basic and acidic residues" evidence="1">
    <location>
        <begin position="406"/>
        <end position="420"/>
    </location>
</feature>
<name>A0ABY9H668_9GAMM</name>
<evidence type="ECO:0000256" key="2">
    <source>
        <dbReference type="SAM" id="Phobius"/>
    </source>
</evidence>
<dbReference type="EMBL" id="CP131913">
    <property type="protein sequence ID" value="WLI73985.1"/>
    <property type="molecule type" value="Genomic_DNA"/>
</dbReference>
<reference evidence="3 4" key="1">
    <citation type="submission" date="2023-08" db="EMBL/GenBank/DDBJ databases">
        <title>Transcriptome Analysis of Halomonas alkalicola CICC 11012s to Identify the Genes Involved in Alkaline Tolerances.</title>
        <authorList>
            <person name="Zhai L."/>
        </authorList>
    </citation>
    <scope>NUCLEOTIDE SEQUENCE [LARGE SCALE GENOMIC DNA]</scope>
    <source>
        <strain evidence="3 4">CICC 11012s</strain>
    </source>
</reference>
<dbReference type="RefSeq" id="WP_305501842.1">
    <property type="nucleotide sequence ID" value="NZ_CP131913.1"/>
</dbReference>
<feature type="transmembrane region" description="Helical" evidence="2">
    <location>
        <begin position="26"/>
        <end position="49"/>
    </location>
</feature>
<feature type="transmembrane region" description="Helical" evidence="2">
    <location>
        <begin position="335"/>
        <end position="357"/>
    </location>
</feature>
<feature type="transmembrane region" description="Helical" evidence="2">
    <location>
        <begin position="184"/>
        <end position="201"/>
    </location>
</feature>
<dbReference type="PANTHER" id="PTHR30199">
    <property type="entry name" value="MFS FAMILY TRANSPORTER, PREDICTED SUBSTRATE BENZOATE"/>
    <property type="match status" value="1"/>
</dbReference>
<keyword evidence="2" id="KW-0812">Transmembrane</keyword>
<keyword evidence="4" id="KW-1185">Reference proteome</keyword>
<feature type="transmembrane region" description="Helical" evidence="2">
    <location>
        <begin position="369"/>
        <end position="397"/>
    </location>
</feature>
<feature type="transmembrane region" description="Helical" evidence="2">
    <location>
        <begin position="262"/>
        <end position="286"/>
    </location>
</feature>
<feature type="transmembrane region" description="Helical" evidence="2">
    <location>
        <begin position="61"/>
        <end position="79"/>
    </location>
</feature>
<feature type="transmembrane region" description="Helical" evidence="2">
    <location>
        <begin position="306"/>
        <end position="328"/>
    </location>
</feature>
<protein>
    <submittedName>
        <fullName evidence="3">Benzoate/H(+) symporter BenE family transporter</fullName>
    </submittedName>
</protein>
<dbReference type="NCBIfam" id="TIGR00843">
    <property type="entry name" value="benE"/>
    <property type="match status" value="1"/>
</dbReference>
<gene>
    <name evidence="3" type="ORF">B6N23_03380</name>
</gene>
<proteinExistence type="predicted"/>
<dbReference type="Pfam" id="PF03594">
    <property type="entry name" value="BenE"/>
    <property type="match status" value="1"/>
</dbReference>
<dbReference type="InterPro" id="IPR004711">
    <property type="entry name" value="Benzoate_Transporter"/>
</dbReference>